<gene>
    <name evidence="2" type="ORF">BD410DRAFT_771482</name>
</gene>
<dbReference type="PANTHER" id="PTHR34846">
    <property type="entry name" value="4-CARBOXYMUCONOLACTONE DECARBOXYLASE FAMILY PROTEIN (AFU_ORTHOLOGUE AFUA_6G11590)"/>
    <property type="match status" value="1"/>
</dbReference>
<dbReference type="SUPFAM" id="SSF69118">
    <property type="entry name" value="AhpD-like"/>
    <property type="match status" value="1"/>
</dbReference>
<keyword evidence="3" id="KW-1185">Reference proteome</keyword>
<dbReference type="EMBL" id="ML170180">
    <property type="protein sequence ID" value="TDL21555.1"/>
    <property type="molecule type" value="Genomic_DNA"/>
</dbReference>
<reference evidence="2 3" key="1">
    <citation type="submission" date="2018-06" db="EMBL/GenBank/DDBJ databases">
        <title>A transcriptomic atlas of mushroom development highlights an independent origin of complex multicellularity.</title>
        <authorList>
            <consortium name="DOE Joint Genome Institute"/>
            <person name="Krizsan K."/>
            <person name="Almasi E."/>
            <person name="Merenyi Z."/>
            <person name="Sahu N."/>
            <person name="Viragh M."/>
            <person name="Koszo T."/>
            <person name="Mondo S."/>
            <person name="Kiss B."/>
            <person name="Balint B."/>
            <person name="Kues U."/>
            <person name="Barry K."/>
            <person name="Hegedus J.C."/>
            <person name="Henrissat B."/>
            <person name="Johnson J."/>
            <person name="Lipzen A."/>
            <person name="Ohm R."/>
            <person name="Nagy I."/>
            <person name="Pangilinan J."/>
            <person name="Yan J."/>
            <person name="Xiong Y."/>
            <person name="Grigoriev I.V."/>
            <person name="Hibbett D.S."/>
            <person name="Nagy L.G."/>
        </authorList>
    </citation>
    <scope>NUCLEOTIDE SEQUENCE [LARGE SCALE GENOMIC DNA]</scope>
    <source>
        <strain evidence="2 3">SZMC22713</strain>
    </source>
</reference>
<evidence type="ECO:0000259" key="1">
    <source>
        <dbReference type="Pfam" id="PF02627"/>
    </source>
</evidence>
<evidence type="ECO:0000313" key="3">
    <source>
        <dbReference type="Proteomes" id="UP000294933"/>
    </source>
</evidence>
<evidence type="ECO:0000313" key="2">
    <source>
        <dbReference type="EMBL" id="TDL21555.1"/>
    </source>
</evidence>
<dbReference type="Gene3D" id="1.20.1290.10">
    <property type="entry name" value="AhpD-like"/>
    <property type="match status" value="1"/>
</dbReference>
<dbReference type="InterPro" id="IPR003779">
    <property type="entry name" value="CMD-like"/>
</dbReference>
<dbReference type="VEuPathDB" id="FungiDB:BD410DRAFT_771482"/>
<proteinExistence type="predicted"/>
<feature type="domain" description="Carboxymuconolactone decarboxylase-like" evidence="1">
    <location>
        <begin position="40"/>
        <end position="103"/>
    </location>
</feature>
<protein>
    <submittedName>
        <fullName evidence="2">Carboxymuconolactone decarboxylase</fullName>
    </submittedName>
</protein>
<dbReference type="AlphaFoldDB" id="A0A4Y7Q2A8"/>
<dbReference type="PANTHER" id="PTHR34846:SF11">
    <property type="entry name" value="4-CARBOXYMUCONOLACTONE DECARBOXYLASE FAMILY PROTEIN (AFU_ORTHOLOGUE AFUA_6G11590)"/>
    <property type="match status" value="1"/>
</dbReference>
<dbReference type="OrthoDB" id="9998495at2759"/>
<sequence>MPRIPYVYMNEGESDVADRIRSRRADGKLLELDAMLLNAPQIADGYNALLRAVRMESVVPDALKELVILRVAALNSAAFEWIHHEPIGRKAGLSTTELATIRDTSRACSSGSTSTLSPLYAAALVYTDYITRSIRVPQDVFDNLRAQLGSDQQMVEVTVTAATYNMVSRVLVALDISDKANTEVPSVDIEPVD</sequence>
<organism evidence="2 3">
    <name type="scientific">Rickenella mellea</name>
    <dbReference type="NCBI Taxonomy" id="50990"/>
    <lineage>
        <taxon>Eukaryota</taxon>
        <taxon>Fungi</taxon>
        <taxon>Dikarya</taxon>
        <taxon>Basidiomycota</taxon>
        <taxon>Agaricomycotina</taxon>
        <taxon>Agaricomycetes</taxon>
        <taxon>Hymenochaetales</taxon>
        <taxon>Rickenellaceae</taxon>
        <taxon>Rickenella</taxon>
    </lineage>
</organism>
<accession>A0A4Y7Q2A8</accession>
<dbReference type="Proteomes" id="UP000294933">
    <property type="component" value="Unassembled WGS sequence"/>
</dbReference>
<dbReference type="Pfam" id="PF02627">
    <property type="entry name" value="CMD"/>
    <property type="match status" value="1"/>
</dbReference>
<dbReference type="InterPro" id="IPR029032">
    <property type="entry name" value="AhpD-like"/>
</dbReference>
<dbReference type="GO" id="GO:0051920">
    <property type="term" value="F:peroxiredoxin activity"/>
    <property type="evidence" value="ECO:0007669"/>
    <property type="project" value="InterPro"/>
</dbReference>
<dbReference type="STRING" id="50990.A0A4Y7Q2A8"/>
<name>A0A4Y7Q2A8_9AGAM</name>